<dbReference type="InterPro" id="IPR045424">
    <property type="entry name" value="DUF6509"/>
</dbReference>
<organism evidence="1">
    <name type="scientific">Metalysinibacillus saudimassiliensis</name>
    <dbReference type="NCBI Taxonomy" id="1461583"/>
    <lineage>
        <taxon>Bacteria</taxon>
        <taxon>Bacillati</taxon>
        <taxon>Bacillota</taxon>
        <taxon>Bacilli</taxon>
        <taxon>Bacillales</taxon>
        <taxon>Caryophanaceae</taxon>
        <taxon>Metalysinibacillus</taxon>
    </lineage>
</organism>
<dbReference type="AlphaFoldDB" id="A0A078M4J1"/>
<reference evidence="1" key="1">
    <citation type="submission" date="2014-07" db="EMBL/GenBank/DDBJ databases">
        <authorList>
            <person name="Urmite Genomes Urmite Genomes"/>
        </authorList>
    </citation>
    <scope>NUCLEOTIDE SEQUENCE</scope>
    <source>
        <strain evidence="1">13S34_air</strain>
    </source>
</reference>
<gene>
    <name evidence="1" type="ORF">BN1050_00820</name>
</gene>
<dbReference type="EMBL" id="LN483074">
    <property type="protein sequence ID" value="CEA01205.1"/>
    <property type="molecule type" value="Genomic_DNA"/>
</dbReference>
<accession>A0A078M4J1</accession>
<evidence type="ECO:0000313" key="1">
    <source>
        <dbReference type="EMBL" id="CEA01205.1"/>
    </source>
</evidence>
<dbReference type="Pfam" id="PF20119">
    <property type="entry name" value="DUF6509"/>
    <property type="match status" value="1"/>
</dbReference>
<name>A0A078M4J1_9BACL</name>
<dbReference type="HOGENOM" id="CLU_2331137_0_0_9"/>
<protein>
    <recommendedName>
        <fullName evidence="2">Pullulanase</fullName>
    </recommendedName>
</protein>
<evidence type="ECO:0008006" key="2">
    <source>
        <dbReference type="Google" id="ProtNLM"/>
    </source>
</evidence>
<sequence>MEITQFAVEEIKDPTNIIEGERYEFLFDVAIDEDDELYSAAGIEIRAIIGKINEEVRMLNYFIIEKGANEYLDFALDEDEEQMFIDFCKEELAK</sequence>
<dbReference type="PATRIC" id="fig|1461583.4.peg.783"/>
<proteinExistence type="predicted"/>